<feature type="domain" description="Bifunctional inhibitor/plant lipid transfer protein/seed storage helical" evidence="2">
    <location>
        <begin position="47"/>
        <end position="129"/>
    </location>
</feature>
<dbReference type="InterPro" id="IPR051636">
    <property type="entry name" value="Plant_LTP/defense-related"/>
</dbReference>
<feature type="chain" id="PRO_5047481727" description="Bifunctional inhibitor/plant lipid transfer protein/seed storage helical domain-containing protein" evidence="1">
    <location>
        <begin position="26"/>
        <end position="130"/>
    </location>
</feature>
<reference evidence="3 4" key="1">
    <citation type="journal article" date="2023" name="bioRxiv">
        <title>Genome report: Whole genome sequence and annotation of Penstemon davidsonii.</title>
        <authorList>
            <person name="Ostevik K.L."/>
            <person name="Alabady M."/>
            <person name="Zhang M."/>
            <person name="Rausher M.D."/>
        </authorList>
    </citation>
    <scope>NUCLEOTIDE SEQUENCE [LARGE SCALE GENOMIC DNA]</scope>
    <source>
        <strain evidence="3">DNT005</strain>
        <tissue evidence="3">Whole leaf</tissue>
    </source>
</reference>
<dbReference type="Proteomes" id="UP001291926">
    <property type="component" value="Unassembled WGS sequence"/>
</dbReference>
<organism evidence="3 4">
    <name type="scientific">Penstemon davidsonii</name>
    <dbReference type="NCBI Taxonomy" id="160366"/>
    <lineage>
        <taxon>Eukaryota</taxon>
        <taxon>Viridiplantae</taxon>
        <taxon>Streptophyta</taxon>
        <taxon>Embryophyta</taxon>
        <taxon>Tracheophyta</taxon>
        <taxon>Spermatophyta</taxon>
        <taxon>Magnoliopsida</taxon>
        <taxon>eudicotyledons</taxon>
        <taxon>Gunneridae</taxon>
        <taxon>Pentapetalae</taxon>
        <taxon>asterids</taxon>
        <taxon>lamiids</taxon>
        <taxon>Lamiales</taxon>
        <taxon>Plantaginaceae</taxon>
        <taxon>Cheloneae</taxon>
        <taxon>Penstemon</taxon>
    </lineage>
</organism>
<dbReference type="EMBL" id="JAYDYQ010000137">
    <property type="protein sequence ID" value="KAK4493504.1"/>
    <property type="molecule type" value="Genomic_DNA"/>
</dbReference>
<evidence type="ECO:0000313" key="3">
    <source>
        <dbReference type="EMBL" id="KAK4493504.1"/>
    </source>
</evidence>
<protein>
    <recommendedName>
        <fullName evidence="2">Bifunctional inhibitor/plant lipid transfer protein/seed storage helical domain-containing protein</fullName>
    </recommendedName>
</protein>
<accession>A0ABR0DWA9</accession>
<proteinExistence type="predicted"/>
<dbReference type="CDD" id="cd01958">
    <property type="entry name" value="HPS_like"/>
    <property type="match status" value="1"/>
</dbReference>
<dbReference type="InterPro" id="IPR036312">
    <property type="entry name" value="Bifun_inhib/LTP/seed_sf"/>
</dbReference>
<feature type="signal peptide" evidence="1">
    <location>
        <begin position="1"/>
        <end position="25"/>
    </location>
</feature>
<dbReference type="Pfam" id="PF14547">
    <property type="entry name" value="Hydrophob_seed"/>
    <property type="match status" value="1"/>
</dbReference>
<evidence type="ECO:0000313" key="4">
    <source>
        <dbReference type="Proteomes" id="UP001291926"/>
    </source>
</evidence>
<evidence type="ECO:0000259" key="2">
    <source>
        <dbReference type="SMART" id="SM00499"/>
    </source>
</evidence>
<dbReference type="SUPFAM" id="SSF47699">
    <property type="entry name" value="Bifunctional inhibitor/lipid-transfer protein/seed storage 2S albumin"/>
    <property type="match status" value="1"/>
</dbReference>
<dbReference type="Gene3D" id="1.10.110.10">
    <property type="entry name" value="Plant lipid-transfer and hydrophobic proteins"/>
    <property type="match status" value="1"/>
</dbReference>
<comment type="caution">
    <text evidence="3">The sequence shown here is derived from an EMBL/GenBank/DDBJ whole genome shotgun (WGS) entry which is preliminary data.</text>
</comment>
<evidence type="ECO:0000256" key="1">
    <source>
        <dbReference type="SAM" id="SignalP"/>
    </source>
</evidence>
<dbReference type="InterPro" id="IPR016140">
    <property type="entry name" value="Bifunc_inhib/LTP/seed_store"/>
</dbReference>
<name>A0ABR0DWA9_9LAMI</name>
<gene>
    <name evidence="3" type="ORF">RD792_005681</name>
</gene>
<dbReference type="InterPro" id="IPR027923">
    <property type="entry name" value="Hydrophob_seed_dom"/>
</dbReference>
<dbReference type="PROSITE" id="PS51257">
    <property type="entry name" value="PROKAR_LIPOPROTEIN"/>
    <property type="match status" value="1"/>
</dbReference>
<dbReference type="SMART" id="SM00499">
    <property type="entry name" value="AAI"/>
    <property type="match status" value="1"/>
</dbReference>
<sequence>MNSLKSPSAVLFLLGNLLFLVLVSGCKTPPIPIPDPNPIPTPSKGSCPRDALKLRVCAGLLNGNIGTIIGNPPKTSCCSVLGGLLDLEAAICLCTALKANILGININIPIALSLLINTCEKTLPKDFICA</sequence>
<keyword evidence="1" id="KW-0732">Signal</keyword>
<dbReference type="PANTHER" id="PTHR31731">
    <property type="match status" value="1"/>
</dbReference>
<keyword evidence="4" id="KW-1185">Reference proteome</keyword>